<reference evidence="3" key="1">
    <citation type="journal article" date="2021" name="PeerJ">
        <title>Extensive microbial diversity within the chicken gut microbiome revealed by metagenomics and culture.</title>
        <authorList>
            <person name="Gilroy R."/>
            <person name="Ravi A."/>
            <person name="Getino M."/>
            <person name="Pursley I."/>
            <person name="Horton D.L."/>
            <person name="Alikhan N.F."/>
            <person name="Baker D."/>
            <person name="Gharbi K."/>
            <person name="Hall N."/>
            <person name="Watson M."/>
            <person name="Adriaenssens E.M."/>
            <person name="Foster-Nyarko E."/>
            <person name="Jarju S."/>
            <person name="Secka A."/>
            <person name="Antonio M."/>
            <person name="Oren A."/>
            <person name="Chaudhuri R.R."/>
            <person name="La Ragione R."/>
            <person name="Hildebrand F."/>
            <person name="Pallen M.J."/>
        </authorList>
    </citation>
    <scope>NUCLEOTIDE SEQUENCE</scope>
    <source>
        <strain evidence="3">ChiHjej9B8-1298</strain>
    </source>
</reference>
<dbReference type="Pfam" id="PF13607">
    <property type="entry name" value="Succ_CoA_lig"/>
    <property type="match status" value="1"/>
</dbReference>
<sequence length="688" mass="74044">MINQQLLRPDSIIVVGASNNIHKPGGALLRNLLNGQYAGTIYAVNPKETEVQGVRAYPSVQEVPAADLAVLAIPAAACPDAVETLAGKGVKAFIILSAGFGEETHEGALLEERILRTVNEHNAALIGPNCIGLLTTYHHSVFSQPIPQLHPQGVDLISSSGATAVFILESAVTKGLQFNSVWSVGNATQIGVEDVLQYLDEHFDPEHDSRIKLLYIESIGDPDRLLFHASSLIRKGCRIAAIKAGSSESGSRAASSHTGAIASSDSAVEALFRKAGIVRCFSREELTTVGCVFTLPELKGRNFAIVTHAGGPGVMLTDALSKGGLNVPKLEGPLVDELKAQLYPGAAVGNPIDILATGTPEHLALCLDYCEEKFDNIDAVLAIFGTPGLVTMYKMYDVLHEKMQHCRKPIFPILPSVNTAGPEVADFLAKGHVNFADEVTLGTALTRVLNAPRPANNEIELFGVDVPRIRRIIDSIQDDGYIPPYQVQALLRSAGIPVVDEFVSVKKDEVLAFARRTGFPVVAKVVGPVHKSDVGGVVLNIKTEQHLALEVDRMMQIPGATAVMVQPMLKGTELFIGAKYEAKFGHVVLCGLGGIFVEVLKDVSSGLAPLSYEEAYSMIRSLRAYKIIKGTRGQKGVNEDKFAEIIVRLSTLLRFATEIKEMDINPLLATEKNVIAVDARIRIEKAKE</sequence>
<dbReference type="InterPro" id="IPR011761">
    <property type="entry name" value="ATP-grasp"/>
</dbReference>
<dbReference type="InterPro" id="IPR003781">
    <property type="entry name" value="CoA-bd"/>
</dbReference>
<protein>
    <submittedName>
        <fullName evidence="3">Acetate--CoA ligase family protein</fullName>
    </submittedName>
</protein>
<name>A0A9D2E8U7_9BACE</name>
<dbReference type="PROSITE" id="PS50975">
    <property type="entry name" value="ATP_GRASP"/>
    <property type="match status" value="1"/>
</dbReference>
<accession>A0A9D2E8U7</accession>
<dbReference type="InterPro" id="IPR032875">
    <property type="entry name" value="Succ_CoA_lig_flav_dom"/>
</dbReference>
<dbReference type="InterPro" id="IPR013815">
    <property type="entry name" value="ATP_grasp_subdomain_1"/>
</dbReference>
<proteinExistence type="predicted"/>
<dbReference type="Gene3D" id="3.40.50.720">
    <property type="entry name" value="NAD(P)-binding Rossmann-like Domain"/>
    <property type="match status" value="1"/>
</dbReference>
<dbReference type="SMART" id="SM00881">
    <property type="entry name" value="CoA_binding"/>
    <property type="match status" value="1"/>
</dbReference>
<dbReference type="Gene3D" id="3.40.50.261">
    <property type="entry name" value="Succinyl-CoA synthetase domains"/>
    <property type="match status" value="2"/>
</dbReference>
<keyword evidence="3" id="KW-0436">Ligase</keyword>
<dbReference type="Proteomes" id="UP000824028">
    <property type="component" value="Unassembled WGS sequence"/>
</dbReference>
<dbReference type="SUPFAM" id="SSF52210">
    <property type="entry name" value="Succinyl-CoA synthetase domains"/>
    <property type="match status" value="2"/>
</dbReference>
<feature type="domain" description="ATP-grasp" evidence="2">
    <location>
        <begin position="488"/>
        <end position="524"/>
    </location>
</feature>
<dbReference type="Gene3D" id="3.30.1490.20">
    <property type="entry name" value="ATP-grasp fold, A domain"/>
    <property type="match status" value="1"/>
</dbReference>
<dbReference type="PANTHER" id="PTHR42793:SF1">
    <property type="entry name" value="PEPTIDYL-LYSINE N-ACETYLTRANSFERASE PATZ"/>
    <property type="match status" value="1"/>
</dbReference>
<dbReference type="InterPro" id="IPR043938">
    <property type="entry name" value="Ligase_CoA_dom"/>
</dbReference>
<dbReference type="Gene3D" id="3.30.470.20">
    <property type="entry name" value="ATP-grasp fold, B domain"/>
    <property type="match status" value="1"/>
</dbReference>
<evidence type="ECO:0000259" key="2">
    <source>
        <dbReference type="PROSITE" id="PS50975"/>
    </source>
</evidence>
<evidence type="ECO:0000256" key="1">
    <source>
        <dbReference type="PROSITE-ProRule" id="PRU00409"/>
    </source>
</evidence>
<dbReference type="Pfam" id="PF13380">
    <property type="entry name" value="CoA_binding_2"/>
    <property type="match status" value="1"/>
</dbReference>
<organism evidence="3 4">
    <name type="scientific">Candidatus Bacteroides merdigallinarum</name>
    <dbReference type="NCBI Taxonomy" id="2838473"/>
    <lineage>
        <taxon>Bacteria</taxon>
        <taxon>Pseudomonadati</taxon>
        <taxon>Bacteroidota</taxon>
        <taxon>Bacteroidia</taxon>
        <taxon>Bacteroidales</taxon>
        <taxon>Bacteroidaceae</taxon>
        <taxon>Bacteroides</taxon>
    </lineage>
</organism>
<dbReference type="GO" id="GO:0043758">
    <property type="term" value="F:acetate-CoA ligase (ADP-forming) activity"/>
    <property type="evidence" value="ECO:0007669"/>
    <property type="project" value="InterPro"/>
</dbReference>
<dbReference type="GO" id="GO:0046872">
    <property type="term" value="F:metal ion binding"/>
    <property type="evidence" value="ECO:0007669"/>
    <property type="project" value="InterPro"/>
</dbReference>
<gene>
    <name evidence="3" type="ORF">H9814_06195</name>
</gene>
<evidence type="ECO:0000313" key="4">
    <source>
        <dbReference type="Proteomes" id="UP000824028"/>
    </source>
</evidence>
<dbReference type="PANTHER" id="PTHR42793">
    <property type="entry name" value="COA BINDING DOMAIN CONTAINING PROTEIN"/>
    <property type="match status" value="1"/>
</dbReference>
<evidence type="ECO:0000313" key="3">
    <source>
        <dbReference type="EMBL" id="HIZ33124.1"/>
    </source>
</evidence>
<dbReference type="EMBL" id="DXBX01000048">
    <property type="protein sequence ID" value="HIZ33124.1"/>
    <property type="molecule type" value="Genomic_DNA"/>
</dbReference>
<dbReference type="AlphaFoldDB" id="A0A9D2E8U7"/>
<dbReference type="InterPro" id="IPR036291">
    <property type="entry name" value="NAD(P)-bd_dom_sf"/>
</dbReference>
<reference evidence="3" key="2">
    <citation type="submission" date="2021-04" db="EMBL/GenBank/DDBJ databases">
        <authorList>
            <person name="Gilroy R."/>
        </authorList>
    </citation>
    <scope>NUCLEOTIDE SEQUENCE</scope>
    <source>
        <strain evidence="3">ChiHjej9B8-1298</strain>
    </source>
</reference>
<keyword evidence="1" id="KW-0067">ATP-binding</keyword>
<dbReference type="SUPFAM" id="SSF56059">
    <property type="entry name" value="Glutathione synthetase ATP-binding domain-like"/>
    <property type="match status" value="1"/>
</dbReference>
<dbReference type="Pfam" id="PF13549">
    <property type="entry name" value="ATP-grasp_5"/>
    <property type="match status" value="1"/>
</dbReference>
<dbReference type="GO" id="GO:0005524">
    <property type="term" value="F:ATP binding"/>
    <property type="evidence" value="ECO:0007669"/>
    <property type="project" value="UniProtKB-UniRule"/>
</dbReference>
<dbReference type="Pfam" id="PF19045">
    <property type="entry name" value="Ligase_CoA_2"/>
    <property type="match status" value="1"/>
</dbReference>
<comment type="caution">
    <text evidence="3">The sequence shown here is derived from an EMBL/GenBank/DDBJ whole genome shotgun (WGS) entry which is preliminary data.</text>
</comment>
<keyword evidence="1" id="KW-0547">Nucleotide-binding</keyword>
<dbReference type="SUPFAM" id="SSF51735">
    <property type="entry name" value="NAD(P)-binding Rossmann-fold domains"/>
    <property type="match status" value="1"/>
</dbReference>
<dbReference type="InterPro" id="IPR016102">
    <property type="entry name" value="Succinyl-CoA_synth-like"/>
</dbReference>